<reference evidence="2 3" key="1">
    <citation type="submission" date="2020-10" db="EMBL/GenBank/DDBJ databases">
        <title>Connecting structure to function with the recovery of over 1000 high-quality activated sludge metagenome-assembled genomes encoding full-length rRNA genes using long-read sequencing.</title>
        <authorList>
            <person name="Singleton C.M."/>
            <person name="Petriglieri F."/>
            <person name="Kristensen J.M."/>
            <person name="Kirkegaard R.H."/>
            <person name="Michaelsen T.Y."/>
            <person name="Andersen M.H."/>
            <person name="Karst S.M."/>
            <person name="Dueholm M.S."/>
            <person name="Nielsen P.H."/>
            <person name="Albertsen M."/>
        </authorList>
    </citation>
    <scope>NUCLEOTIDE SEQUENCE [LARGE SCALE GENOMIC DNA]</scope>
    <source>
        <strain evidence="2">OdNE_18-Q3-R46-58_MAXAC.008</strain>
    </source>
</reference>
<name>A0A936F2P0_9BACT</name>
<dbReference type="Gene3D" id="3.90.1150.200">
    <property type="match status" value="1"/>
</dbReference>
<dbReference type="AlphaFoldDB" id="A0A936F2P0"/>
<evidence type="ECO:0000313" key="2">
    <source>
        <dbReference type="EMBL" id="MBK8572671.1"/>
    </source>
</evidence>
<evidence type="ECO:0000313" key="3">
    <source>
        <dbReference type="Proteomes" id="UP000709959"/>
    </source>
</evidence>
<dbReference type="EMBL" id="JADKCH010000007">
    <property type="protein sequence ID" value="MBK8572671.1"/>
    <property type="molecule type" value="Genomic_DNA"/>
</dbReference>
<dbReference type="Proteomes" id="UP000709959">
    <property type="component" value="Unassembled WGS sequence"/>
</dbReference>
<dbReference type="InterPro" id="IPR014922">
    <property type="entry name" value="YdhG-like"/>
</dbReference>
<proteinExistence type="predicted"/>
<dbReference type="Pfam" id="PF08818">
    <property type="entry name" value="DUF1801"/>
    <property type="match status" value="1"/>
</dbReference>
<feature type="domain" description="YdhG-like" evidence="1">
    <location>
        <begin position="28"/>
        <end position="131"/>
    </location>
</feature>
<dbReference type="SUPFAM" id="SSF159888">
    <property type="entry name" value="YdhG-like"/>
    <property type="match status" value="1"/>
</dbReference>
<accession>A0A936F2P0</accession>
<comment type="caution">
    <text evidence="2">The sequence shown here is derived from an EMBL/GenBank/DDBJ whole genome shotgun (WGS) entry which is preliminary data.</text>
</comment>
<gene>
    <name evidence="2" type="ORF">IPN91_08490</name>
</gene>
<organism evidence="2 3">
    <name type="scientific">Candidatus Geothrix odensensis</name>
    <dbReference type="NCBI Taxonomy" id="2954440"/>
    <lineage>
        <taxon>Bacteria</taxon>
        <taxon>Pseudomonadati</taxon>
        <taxon>Acidobacteriota</taxon>
        <taxon>Holophagae</taxon>
        <taxon>Holophagales</taxon>
        <taxon>Holophagaceae</taxon>
        <taxon>Geothrix</taxon>
    </lineage>
</organism>
<protein>
    <submittedName>
        <fullName evidence="2">DUF1801 domain-containing protein</fullName>
    </submittedName>
</protein>
<sequence>MARSKPTRVEEDSAAVEAFLAGLAPTNRSEVETLRRIILGADPAIGEGIKWKVPSFRTTEYFATLHLRMKVGLGLILHLGAKVRDTPAVPVEDPEGLLTWLARDRALITFADLEEIQARQVALVALIRQWIRAV</sequence>
<evidence type="ECO:0000259" key="1">
    <source>
        <dbReference type="Pfam" id="PF08818"/>
    </source>
</evidence>